<keyword evidence="6" id="KW-0670">Pyruvate</keyword>
<dbReference type="Pfam" id="PF00676">
    <property type="entry name" value="E1_dh"/>
    <property type="match status" value="1"/>
</dbReference>
<evidence type="ECO:0000259" key="5">
    <source>
        <dbReference type="Pfam" id="PF00676"/>
    </source>
</evidence>
<evidence type="ECO:0000256" key="2">
    <source>
        <dbReference type="ARBA" id="ARBA00023002"/>
    </source>
</evidence>
<dbReference type="InterPro" id="IPR001017">
    <property type="entry name" value="DH_E1"/>
</dbReference>
<proteinExistence type="inferred from homology"/>
<keyword evidence="2 4" id="KW-0560">Oxidoreductase</keyword>
<dbReference type="SUPFAM" id="SSF52518">
    <property type="entry name" value="Thiamin diphosphate-binding fold (THDP-binding)"/>
    <property type="match status" value="1"/>
</dbReference>
<evidence type="ECO:0000313" key="7">
    <source>
        <dbReference type="Proteomes" id="UP000037086"/>
    </source>
</evidence>
<sequence length="371" mass="42333">MNIIFDDLYNPLKKKQLQILDINGEIINEKLEPKISNDQLLDMYKKMVLTRIADVKAVQYQQYPYPETRMLNYIVNKGHEACQIGTGAALQKQDWISPYFRDLGLYLSRNVDLEQIYLYWYGHEKGSQLDPAKRILPVNIIIGSGINIGAGLAIASKIQSKNEVTIATIGDGGTSHEEFYSGLNLAASMDAPLVVLIQNNQYAISTPRQKATKAETLAQKAYAFGIPGIQVDGNDVLAVYTAVKEFTDAARQGKGTGLIEMITYRMGAHSTNDDPNLYRSKEEAQEWETKDPIKRFQKYLLNKKVLNPELITQIEQNTIDYVNSLHKKILTYGVKIEIKELFEYVYKDMTQQLKEQYLDYETFLKYQKEGK</sequence>
<protein>
    <recommendedName>
        <fullName evidence="4">2-oxoisovalerate dehydrogenase subunit alpha</fullName>
        <ecNumber evidence="4">1.2.4.4</ecNumber>
    </recommendedName>
    <alternativeName>
        <fullName evidence="4">Branched-chain alpha-keto acid dehydrogenase E1 component alpha chain</fullName>
    </alternativeName>
</protein>
<dbReference type="CDD" id="cd02000">
    <property type="entry name" value="TPP_E1_PDC_ADC_BCADC"/>
    <property type="match status" value="1"/>
</dbReference>
<evidence type="ECO:0000313" key="6">
    <source>
        <dbReference type="EMBL" id="KND62676.1"/>
    </source>
</evidence>
<evidence type="ECO:0000256" key="3">
    <source>
        <dbReference type="ARBA" id="ARBA00023052"/>
    </source>
</evidence>
<dbReference type="RefSeq" id="WP_050337117.1">
    <property type="nucleotide sequence ID" value="NZ_JPSQ01000017.1"/>
</dbReference>
<dbReference type="PATRIC" id="fig|198422.3.peg.44"/>
<comment type="cofactor">
    <cofactor evidence="1 4">
        <name>thiamine diphosphate</name>
        <dbReference type="ChEBI" id="CHEBI:58937"/>
    </cofactor>
</comment>
<dbReference type="Gene3D" id="3.40.50.970">
    <property type="match status" value="1"/>
</dbReference>
<dbReference type="PANTHER" id="PTHR43380">
    <property type="entry name" value="2-OXOISOVALERATE DEHYDROGENASE SUBUNIT ALPHA, MITOCHONDRIAL"/>
    <property type="match status" value="1"/>
</dbReference>
<reference evidence="6 7" key="1">
    <citation type="journal article" date="2015" name="BMC Microbiol.">
        <title>'Candidatus Phytoplasma phoenicium' associated with almond witches'-broom disease: from draft genome to genetic diversity among strain populations.</title>
        <authorList>
            <person name="Quaglino F."/>
            <person name="Kube M."/>
            <person name="Jawhari M."/>
            <person name="Abou-Jawdah Y."/>
            <person name="Siewert C."/>
            <person name="Choueiri E."/>
            <person name="Sobh H."/>
            <person name="Casati P."/>
            <person name="Tedeschi R."/>
            <person name="Molino Lova M."/>
            <person name="Alma A."/>
            <person name="Bianco P.A."/>
        </authorList>
    </citation>
    <scope>NUCLEOTIDE SEQUENCE [LARGE SCALE GENOMIC DNA]</scope>
    <source>
        <strain evidence="6 7">SA213</strain>
    </source>
</reference>
<name>A0A0L0MK89_9MOLU</name>
<dbReference type="EMBL" id="JPSQ01000017">
    <property type="protein sequence ID" value="KND62676.1"/>
    <property type="molecule type" value="Genomic_DNA"/>
</dbReference>
<accession>A0A0L0MK89</accession>
<evidence type="ECO:0000256" key="1">
    <source>
        <dbReference type="ARBA" id="ARBA00001964"/>
    </source>
</evidence>
<dbReference type="InterPro" id="IPR029061">
    <property type="entry name" value="THDP-binding"/>
</dbReference>
<comment type="catalytic activity">
    <reaction evidence="4">
        <text>N(6)-[(R)-lipoyl]-L-lysyl-[protein] + 3-methyl-2-oxobutanoate + H(+) = N(6)-[(R)-S(8)-2-methylpropanoyldihydrolipoyl]-L-lysyl-[protein] + CO2</text>
        <dbReference type="Rhea" id="RHEA:13457"/>
        <dbReference type="Rhea" id="RHEA-COMP:10474"/>
        <dbReference type="Rhea" id="RHEA-COMP:10497"/>
        <dbReference type="ChEBI" id="CHEBI:11851"/>
        <dbReference type="ChEBI" id="CHEBI:15378"/>
        <dbReference type="ChEBI" id="CHEBI:16526"/>
        <dbReference type="ChEBI" id="CHEBI:83099"/>
        <dbReference type="ChEBI" id="CHEBI:83142"/>
        <dbReference type="EC" id="1.2.4.4"/>
    </reaction>
</comment>
<comment type="function">
    <text evidence="4">The branched-chain alpha-keto dehydrogenase complex catalyzes the overall conversion of alpha-keto acids to acyl-CoA and CO(2). It contains multiple copies of three enzymatic components: branched-chain alpha-keto acid decarboxylase (E1), lipoamide acyltransferase (E2) and lipoamide dehydrogenase (E3).</text>
</comment>
<comment type="caution">
    <text evidence="6">The sequence shown here is derived from an EMBL/GenBank/DDBJ whole genome shotgun (WGS) entry which is preliminary data.</text>
</comment>
<dbReference type="AlphaFoldDB" id="A0A0L0MK89"/>
<dbReference type="GO" id="GO:0003863">
    <property type="term" value="F:branched-chain 2-oxo acid dehydrogenase activity"/>
    <property type="evidence" value="ECO:0007669"/>
    <property type="project" value="UniProtKB-EC"/>
</dbReference>
<dbReference type="InterPro" id="IPR050771">
    <property type="entry name" value="Alpha-ketoacid_DH_E1_comp"/>
</dbReference>
<keyword evidence="3 4" id="KW-0786">Thiamine pyrophosphate</keyword>
<comment type="similarity">
    <text evidence="4">Belongs to the BCKDHA family.</text>
</comment>
<dbReference type="Proteomes" id="UP000037086">
    <property type="component" value="Unassembled WGS sequence"/>
</dbReference>
<dbReference type="EC" id="1.2.4.4" evidence="4"/>
<dbReference type="OrthoDB" id="9766715at2"/>
<dbReference type="GO" id="GO:0009083">
    <property type="term" value="P:branched-chain amino acid catabolic process"/>
    <property type="evidence" value="ECO:0007669"/>
    <property type="project" value="TreeGrafter"/>
</dbReference>
<gene>
    <name evidence="6" type="primary">aceE_1</name>
    <name evidence="6" type="ORF">AlmWB_01320</name>
</gene>
<dbReference type="PANTHER" id="PTHR43380:SF1">
    <property type="entry name" value="2-OXOISOVALERATE DEHYDROGENASE SUBUNIT ALPHA, MITOCHONDRIAL"/>
    <property type="match status" value="1"/>
</dbReference>
<keyword evidence="7" id="KW-1185">Reference proteome</keyword>
<organism evidence="6 7">
    <name type="scientific">Candidatus Phytoplasma phoenicium</name>
    <dbReference type="NCBI Taxonomy" id="198422"/>
    <lineage>
        <taxon>Bacteria</taxon>
        <taxon>Bacillati</taxon>
        <taxon>Mycoplasmatota</taxon>
        <taxon>Mollicutes</taxon>
        <taxon>Acholeplasmatales</taxon>
        <taxon>Acholeplasmataceae</taxon>
        <taxon>Candidatus Phytoplasma</taxon>
        <taxon>16SrIX (Pigeon pea witches'-broom group)</taxon>
    </lineage>
</organism>
<feature type="domain" description="Dehydrogenase E1 component" evidence="5">
    <location>
        <begin position="44"/>
        <end position="324"/>
    </location>
</feature>
<evidence type="ECO:0000256" key="4">
    <source>
        <dbReference type="RuleBase" id="RU365014"/>
    </source>
</evidence>